<feature type="transmembrane region" description="Helical" evidence="1">
    <location>
        <begin position="106"/>
        <end position="124"/>
    </location>
</feature>
<feature type="transmembrane region" description="Helical" evidence="1">
    <location>
        <begin position="130"/>
        <end position="147"/>
    </location>
</feature>
<organism evidence="2">
    <name type="scientific">marine sediment metagenome</name>
    <dbReference type="NCBI Taxonomy" id="412755"/>
    <lineage>
        <taxon>unclassified sequences</taxon>
        <taxon>metagenomes</taxon>
        <taxon>ecological metagenomes</taxon>
    </lineage>
</organism>
<evidence type="ECO:0000313" key="2">
    <source>
        <dbReference type="EMBL" id="GAI18417.1"/>
    </source>
</evidence>
<feature type="non-terminal residue" evidence="2">
    <location>
        <position position="1"/>
    </location>
</feature>
<dbReference type="EMBL" id="BARV01022106">
    <property type="protein sequence ID" value="GAI18417.1"/>
    <property type="molecule type" value="Genomic_DNA"/>
</dbReference>
<gene>
    <name evidence="2" type="ORF">S06H3_36483</name>
</gene>
<reference evidence="2" key="1">
    <citation type="journal article" date="2014" name="Front. Microbiol.">
        <title>High frequency of phylogenetically diverse reductive dehalogenase-homologous genes in deep subseafloor sedimentary metagenomes.</title>
        <authorList>
            <person name="Kawai M."/>
            <person name="Futagami T."/>
            <person name="Toyoda A."/>
            <person name="Takaki Y."/>
            <person name="Nishi S."/>
            <person name="Hori S."/>
            <person name="Arai W."/>
            <person name="Tsubouchi T."/>
            <person name="Morono Y."/>
            <person name="Uchiyama I."/>
            <person name="Ito T."/>
            <person name="Fujiyama A."/>
            <person name="Inagaki F."/>
            <person name="Takami H."/>
        </authorList>
    </citation>
    <scope>NUCLEOTIDE SEQUENCE</scope>
    <source>
        <strain evidence="2">Expedition CK06-06</strain>
    </source>
</reference>
<proteinExistence type="predicted"/>
<keyword evidence="1" id="KW-0812">Transmembrane</keyword>
<sequence>KRESLLGSLLGVNGAIYAVRRECFVELEGDIISDFILPMKIYGDGYEVRYCSRAVAVEETSRSFEDEFRRKKRIIVRGLYGLLKHASFLNPFSHGFFAVEIWSHKLIRWFVPVMLLGMLITSAFLVRDGLFQYFFVAQVIFYLLAVVGKTGGESVRKFWFIYIPYYFTVINIAALLAIIEFMLGKRYKTWSTTRS</sequence>
<keyword evidence="1" id="KW-0472">Membrane</keyword>
<dbReference type="AlphaFoldDB" id="X1LGF9"/>
<name>X1LGF9_9ZZZZ</name>
<feature type="transmembrane region" description="Helical" evidence="1">
    <location>
        <begin position="159"/>
        <end position="183"/>
    </location>
</feature>
<accession>X1LGF9</accession>
<comment type="caution">
    <text evidence="2">The sequence shown here is derived from an EMBL/GenBank/DDBJ whole genome shotgun (WGS) entry which is preliminary data.</text>
</comment>
<evidence type="ECO:0000256" key="1">
    <source>
        <dbReference type="SAM" id="Phobius"/>
    </source>
</evidence>
<keyword evidence="1" id="KW-1133">Transmembrane helix</keyword>
<protein>
    <submittedName>
        <fullName evidence="2">Uncharacterized protein</fullName>
    </submittedName>
</protein>